<evidence type="ECO:0000256" key="2">
    <source>
        <dbReference type="ARBA" id="ARBA00011738"/>
    </source>
</evidence>
<dbReference type="PANTHER" id="PTHR13935:SF106">
    <property type="entry name" value="ACHAETE-SCUTE COMPLEX PROTEIN T5-RELATED"/>
    <property type="match status" value="1"/>
</dbReference>
<dbReference type="SMART" id="SM00353">
    <property type="entry name" value="HLH"/>
    <property type="match status" value="1"/>
</dbReference>
<feature type="domain" description="BHLH" evidence="8">
    <location>
        <begin position="70"/>
        <end position="122"/>
    </location>
</feature>
<dbReference type="Pfam" id="PF00010">
    <property type="entry name" value="HLH"/>
    <property type="match status" value="1"/>
</dbReference>
<dbReference type="AlphaFoldDB" id="A0A8S0SRR6"/>
<evidence type="ECO:0000259" key="8">
    <source>
        <dbReference type="PROSITE" id="PS50888"/>
    </source>
</evidence>
<evidence type="ECO:0000256" key="1">
    <source>
        <dbReference type="ARBA" id="ARBA00004123"/>
    </source>
</evidence>
<comment type="caution">
    <text evidence="9">The sequence shown here is derived from an EMBL/GenBank/DDBJ whole genome shotgun (WGS) entry which is preliminary data.</text>
</comment>
<dbReference type="InterPro" id="IPR036638">
    <property type="entry name" value="HLH_DNA-bd_sf"/>
</dbReference>
<evidence type="ECO:0000256" key="3">
    <source>
        <dbReference type="ARBA" id="ARBA00023015"/>
    </source>
</evidence>
<dbReference type="CDD" id="cd18914">
    <property type="entry name" value="bHLH_AtORG2_like"/>
    <property type="match status" value="1"/>
</dbReference>
<dbReference type="OrthoDB" id="1935281at2759"/>
<reference evidence="9 10" key="1">
    <citation type="submission" date="2019-12" db="EMBL/GenBank/DDBJ databases">
        <authorList>
            <person name="Alioto T."/>
            <person name="Alioto T."/>
            <person name="Gomez Garrido J."/>
        </authorList>
    </citation>
    <scope>NUCLEOTIDE SEQUENCE [LARGE SCALE GENOMIC DNA]</scope>
</reference>
<evidence type="ECO:0000256" key="6">
    <source>
        <dbReference type="ARBA" id="ARBA00023242"/>
    </source>
</evidence>
<proteinExistence type="predicted"/>
<evidence type="ECO:0000313" key="9">
    <source>
        <dbReference type="EMBL" id="CAA2995418.1"/>
    </source>
</evidence>
<dbReference type="EMBL" id="CACTIH010005500">
    <property type="protein sequence ID" value="CAA2995418.1"/>
    <property type="molecule type" value="Genomic_DNA"/>
</dbReference>
<dbReference type="Gene3D" id="4.10.280.10">
    <property type="entry name" value="Helix-loop-helix DNA-binding domain"/>
    <property type="match status" value="1"/>
</dbReference>
<dbReference type="GO" id="GO:0000981">
    <property type="term" value="F:DNA-binding transcription factor activity, RNA polymerase II-specific"/>
    <property type="evidence" value="ECO:0007669"/>
    <property type="project" value="TreeGrafter"/>
</dbReference>
<dbReference type="SUPFAM" id="SSF47459">
    <property type="entry name" value="HLH, helix-loop-helix DNA-binding domain"/>
    <property type="match status" value="1"/>
</dbReference>
<comment type="subcellular location">
    <subcellularLocation>
        <location evidence="1">Nucleus</location>
    </subcellularLocation>
</comment>
<dbReference type="PANTHER" id="PTHR13935">
    <property type="entry name" value="ACHAETE-SCUTE TRANSCRIPTION FACTOR-RELATED"/>
    <property type="match status" value="1"/>
</dbReference>
<evidence type="ECO:0000256" key="4">
    <source>
        <dbReference type="ARBA" id="ARBA00023125"/>
    </source>
</evidence>
<dbReference type="Gramene" id="OE9A025231T2">
    <property type="protein sequence ID" value="OE9A025231C2"/>
    <property type="gene ID" value="OE9A025231"/>
</dbReference>
<dbReference type="GO" id="GO:0000977">
    <property type="term" value="F:RNA polymerase II transcription regulatory region sequence-specific DNA binding"/>
    <property type="evidence" value="ECO:0007669"/>
    <property type="project" value="TreeGrafter"/>
</dbReference>
<name>A0A8S0SRR6_OLEEU</name>
<evidence type="ECO:0000313" key="10">
    <source>
        <dbReference type="Proteomes" id="UP000594638"/>
    </source>
</evidence>
<keyword evidence="6" id="KW-0539">Nucleus</keyword>
<keyword evidence="3" id="KW-0805">Transcription regulation</keyword>
<dbReference type="Proteomes" id="UP000594638">
    <property type="component" value="Unassembled WGS sequence"/>
</dbReference>
<evidence type="ECO:0000256" key="7">
    <source>
        <dbReference type="SAM" id="MobiDB-lite"/>
    </source>
</evidence>
<organism evidence="9 10">
    <name type="scientific">Olea europaea subsp. europaea</name>
    <dbReference type="NCBI Taxonomy" id="158383"/>
    <lineage>
        <taxon>Eukaryota</taxon>
        <taxon>Viridiplantae</taxon>
        <taxon>Streptophyta</taxon>
        <taxon>Embryophyta</taxon>
        <taxon>Tracheophyta</taxon>
        <taxon>Spermatophyta</taxon>
        <taxon>Magnoliopsida</taxon>
        <taxon>eudicotyledons</taxon>
        <taxon>Gunneridae</taxon>
        <taxon>Pentapetalae</taxon>
        <taxon>asterids</taxon>
        <taxon>lamiids</taxon>
        <taxon>Lamiales</taxon>
        <taxon>Oleaceae</taxon>
        <taxon>Oleeae</taxon>
        <taxon>Olea</taxon>
    </lineage>
</organism>
<accession>A0A8S0SRR6</accession>
<evidence type="ECO:0000256" key="5">
    <source>
        <dbReference type="ARBA" id="ARBA00023163"/>
    </source>
</evidence>
<dbReference type="InterPro" id="IPR011598">
    <property type="entry name" value="bHLH_dom"/>
</dbReference>
<gene>
    <name evidence="9" type="ORF">OLEA9_A025231</name>
</gene>
<dbReference type="FunFam" id="4.10.280.10:FF:000085">
    <property type="entry name" value="Transcription factor bHLH126"/>
    <property type="match status" value="1"/>
</dbReference>
<dbReference type="GO" id="GO:0090575">
    <property type="term" value="C:RNA polymerase II transcription regulator complex"/>
    <property type="evidence" value="ECO:0007669"/>
    <property type="project" value="TreeGrafter"/>
</dbReference>
<keyword evidence="5" id="KW-0804">Transcription</keyword>
<protein>
    <submittedName>
        <fullName evidence="9">Transcription factor bHLH36-like</fullName>
    </submittedName>
</protein>
<feature type="region of interest" description="Disordered" evidence="7">
    <location>
        <begin position="36"/>
        <end position="61"/>
    </location>
</feature>
<sequence length="241" mass="26945">MFPTQQSNELVFPDPSIFEDDKVLEELLADHVLLGGRATNSTTKDRKKRRRESSASVKENKDVNDNEIKTKKVVHREIEKQRRQEMKKLCASLRSLLPLEFIKGKRSASDHMHEAANYIKHMQTGIEELSSRRDKLKNSSNFSAVEAMNASSRIGSTHGIVVNPFRDGVEILISSSLKPEGFPLSGVLQELLKMGLNAVSCETTKGNEKSIYRIQIEASDLTAGIDLSVLQERLANVINLA</sequence>
<comment type="subunit">
    <text evidence="2">Homodimer.</text>
</comment>
<dbReference type="InterPro" id="IPR015660">
    <property type="entry name" value="MASH1/Ascl1a-like"/>
</dbReference>
<dbReference type="GO" id="GO:0046983">
    <property type="term" value="F:protein dimerization activity"/>
    <property type="evidence" value="ECO:0007669"/>
    <property type="project" value="InterPro"/>
</dbReference>
<keyword evidence="4" id="KW-0238">DNA-binding</keyword>
<dbReference type="PROSITE" id="PS50888">
    <property type="entry name" value="BHLH"/>
    <property type="match status" value="1"/>
</dbReference>
<keyword evidence="10" id="KW-1185">Reference proteome</keyword>